<dbReference type="GeneID" id="25731860"/>
<organism evidence="1 2">
    <name type="scientific">Monoraphidium neglectum</name>
    <dbReference type="NCBI Taxonomy" id="145388"/>
    <lineage>
        <taxon>Eukaryota</taxon>
        <taxon>Viridiplantae</taxon>
        <taxon>Chlorophyta</taxon>
        <taxon>core chlorophytes</taxon>
        <taxon>Chlorophyceae</taxon>
        <taxon>CS clade</taxon>
        <taxon>Sphaeropleales</taxon>
        <taxon>Selenastraceae</taxon>
        <taxon>Monoraphidium</taxon>
    </lineage>
</organism>
<dbReference type="RefSeq" id="XP_013892671.1">
    <property type="nucleotide sequence ID" value="XM_014037217.1"/>
</dbReference>
<dbReference type="EMBL" id="KK104613">
    <property type="protein sequence ID" value="KIY93651.1"/>
    <property type="molecule type" value="Genomic_DNA"/>
</dbReference>
<dbReference type="Proteomes" id="UP000054498">
    <property type="component" value="Unassembled WGS sequence"/>
</dbReference>
<gene>
    <name evidence="1" type="ORF">MNEG_14310</name>
</gene>
<name>A0A0D2LVS8_9CHLO</name>
<feature type="non-terminal residue" evidence="1">
    <location>
        <position position="1"/>
    </location>
</feature>
<sequence>YGIGGGETGDYKTPARNARAVAAAPYWGVDGRYESWKDPWNRGDNRAFLRRFYDATVQFAKQGGGPTYRVKGIFLWNIISYDVVGIHYLSSSNSGSYRDTAISNALRSYNLGVRNNR</sequence>
<reference evidence="1 2" key="1">
    <citation type="journal article" date="2013" name="BMC Genomics">
        <title>Reconstruction of the lipid metabolism for the microalga Monoraphidium neglectum from its genome sequence reveals characteristics suitable for biofuel production.</title>
        <authorList>
            <person name="Bogen C."/>
            <person name="Al-Dilaimi A."/>
            <person name="Albersmeier A."/>
            <person name="Wichmann J."/>
            <person name="Grundmann M."/>
            <person name="Rupp O."/>
            <person name="Lauersen K.J."/>
            <person name="Blifernez-Klassen O."/>
            <person name="Kalinowski J."/>
            <person name="Goesmann A."/>
            <person name="Mussgnug J.H."/>
            <person name="Kruse O."/>
        </authorList>
    </citation>
    <scope>NUCLEOTIDE SEQUENCE [LARGE SCALE GENOMIC DNA]</scope>
    <source>
        <strain evidence="1 2">SAG 48.87</strain>
    </source>
</reference>
<evidence type="ECO:0000313" key="2">
    <source>
        <dbReference type="Proteomes" id="UP000054498"/>
    </source>
</evidence>
<dbReference type="OrthoDB" id="532139at2759"/>
<protein>
    <submittedName>
        <fullName evidence="1">Uncharacterized protein</fullName>
    </submittedName>
</protein>
<dbReference type="AlphaFoldDB" id="A0A0D2LVS8"/>
<accession>A0A0D2LVS8</accession>
<proteinExistence type="predicted"/>
<keyword evidence="2" id="KW-1185">Reference proteome</keyword>
<dbReference type="KEGG" id="mng:MNEG_14310"/>
<evidence type="ECO:0000313" key="1">
    <source>
        <dbReference type="EMBL" id="KIY93651.1"/>
    </source>
</evidence>